<name>A0A915KSJ6_ROMCU</name>
<dbReference type="GO" id="GO:0005886">
    <property type="term" value="C:plasma membrane"/>
    <property type="evidence" value="ECO:0007669"/>
    <property type="project" value="TreeGrafter"/>
</dbReference>
<dbReference type="Gene3D" id="1.10.510.10">
    <property type="entry name" value="Transferase(Phosphotransferase) domain 1"/>
    <property type="match status" value="1"/>
</dbReference>
<dbReference type="InterPro" id="IPR001245">
    <property type="entry name" value="Ser-Thr/Tyr_kinase_cat_dom"/>
</dbReference>
<dbReference type="InterPro" id="IPR011009">
    <property type="entry name" value="Kinase-like_dom_sf"/>
</dbReference>
<dbReference type="GO" id="GO:0043235">
    <property type="term" value="C:receptor complex"/>
    <property type="evidence" value="ECO:0007669"/>
    <property type="project" value="TreeGrafter"/>
</dbReference>
<sequence>MATQIASGMKHLESLNFVHRDLAARNCLVGRDFSVKVGDFGMAQSTFCCDYYRLESGYLLPVRWMAWECILLGEFSQKSDVWSFAVTLWEILSLAQAKPFEDLNDDQVVQNAHFVFEQNDLAQYPSLPANCPKEIYDLMLECWQREDQKRPTFKEIYLFLQRKNLGFDPAKTLPINDLLHRHQRHYYNTTAGHSVPSAESGGLTTTN</sequence>
<proteinExistence type="predicted"/>
<dbReference type="OMA" id="MATSCII"/>
<evidence type="ECO:0000313" key="3">
    <source>
        <dbReference type="WBParaSite" id="nRc.2.0.1.t41456-RA"/>
    </source>
</evidence>
<dbReference type="InterPro" id="IPR050122">
    <property type="entry name" value="RTK"/>
</dbReference>
<evidence type="ECO:0000259" key="1">
    <source>
        <dbReference type="PROSITE" id="PS50011"/>
    </source>
</evidence>
<dbReference type="GO" id="GO:0005524">
    <property type="term" value="F:ATP binding"/>
    <property type="evidence" value="ECO:0007669"/>
    <property type="project" value="InterPro"/>
</dbReference>
<feature type="domain" description="Protein kinase" evidence="1">
    <location>
        <begin position="1"/>
        <end position="160"/>
    </location>
</feature>
<dbReference type="PRINTS" id="PR00109">
    <property type="entry name" value="TYRKINASE"/>
</dbReference>
<dbReference type="AlphaFoldDB" id="A0A915KSJ6"/>
<evidence type="ECO:0000313" key="2">
    <source>
        <dbReference type="Proteomes" id="UP000887565"/>
    </source>
</evidence>
<dbReference type="PANTHER" id="PTHR24416">
    <property type="entry name" value="TYROSINE-PROTEIN KINASE RECEPTOR"/>
    <property type="match status" value="1"/>
</dbReference>
<dbReference type="InterPro" id="IPR008266">
    <property type="entry name" value="Tyr_kinase_AS"/>
</dbReference>
<organism evidence="2 3">
    <name type="scientific">Romanomermis culicivorax</name>
    <name type="common">Nematode worm</name>
    <dbReference type="NCBI Taxonomy" id="13658"/>
    <lineage>
        <taxon>Eukaryota</taxon>
        <taxon>Metazoa</taxon>
        <taxon>Ecdysozoa</taxon>
        <taxon>Nematoda</taxon>
        <taxon>Enoplea</taxon>
        <taxon>Dorylaimia</taxon>
        <taxon>Mermithida</taxon>
        <taxon>Mermithoidea</taxon>
        <taxon>Mermithidae</taxon>
        <taxon>Romanomermis</taxon>
    </lineage>
</organism>
<dbReference type="WBParaSite" id="nRc.2.0.1.t41456-RA">
    <property type="protein sequence ID" value="nRc.2.0.1.t41456-RA"/>
    <property type="gene ID" value="nRc.2.0.1.g41456"/>
</dbReference>
<dbReference type="GO" id="GO:0010976">
    <property type="term" value="P:positive regulation of neuron projection development"/>
    <property type="evidence" value="ECO:0007669"/>
    <property type="project" value="TreeGrafter"/>
</dbReference>
<dbReference type="GO" id="GO:0038062">
    <property type="term" value="F:protein tyrosine kinase collagen receptor activity"/>
    <property type="evidence" value="ECO:0007669"/>
    <property type="project" value="TreeGrafter"/>
</dbReference>
<dbReference type="Proteomes" id="UP000887565">
    <property type="component" value="Unplaced"/>
</dbReference>
<dbReference type="PROSITE" id="PS00109">
    <property type="entry name" value="PROTEIN_KINASE_TYR"/>
    <property type="match status" value="1"/>
</dbReference>
<dbReference type="InterPro" id="IPR020635">
    <property type="entry name" value="Tyr_kinase_cat_dom"/>
</dbReference>
<dbReference type="InterPro" id="IPR000719">
    <property type="entry name" value="Prot_kinase_dom"/>
</dbReference>
<keyword evidence="2" id="KW-1185">Reference proteome</keyword>
<dbReference type="PANTHER" id="PTHR24416:SF580">
    <property type="entry name" value="DISCOIDIN DOMAIN RECEPTOR, ISOFORM F"/>
    <property type="match status" value="1"/>
</dbReference>
<dbReference type="SMART" id="SM00219">
    <property type="entry name" value="TyrKc"/>
    <property type="match status" value="1"/>
</dbReference>
<dbReference type="GO" id="GO:0051897">
    <property type="term" value="P:positive regulation of phosphatidylinositol 3-kinase/protein kinase B signal transduction"/>
    <property type="evidence" value="ECO:0007669"/>
    <property type="project" value="TreeGrafter"/>
</dbReference>
<dbReference type="Pfam" id="PF07714">
    <property type="entry name" value="PK_Tyr_Ser-Thr"/>
    <property type="match status" value="1"/>
</dbReference>
<dbReference type="PROSITE" id="PS50011">
    <property type="entry name" value="PROTEIN_KINASE_DOM"/>
    <property type="match status" value="1"/>
</dbReference>
<accession>A0A915KSJ6</accession>
<reference evidence="3" key="1">
    <citation type="submission" date="2022-11" db="UniProtKB">
        <authorList>
            <consortium name="WormBaseParasite"/>
        </authorList>
    </citation>
    <scope>IDENTIFICATION</scope>
</reference>
<dbReference type="SUPFAM" id="SSF56112">
    <property type="entry name" value="Protein kinase-like (PK-like)"/>
    <property type="match status" value="1"/>
</dbReference>
<dbReference type="GO" id="GO:0005518">
    <property type="term" value="F:collagen binding"/>
    <property type="evidence" value="ECO:0007669"/>
    <property type="project" value="TreeGrafter"/>
</dbReference>
<protein>
    <submittedName>
        <fullName evidence="3">Protein kinase domain-containing protein</fullName>
    </submittedName>
</protein>